<comment type="caution">
    <text evidence="1">The sequence shown here is derived from an EMBL/GenBank/DDBJ whole genome shotgun (WGS) entry which is preliminary data.</text>
</comment>
<reference evidence="1 2" key="1">
    <citation type="submission" date="2020-07" db="EMBL/GenBank/DDBJ databases">
        <title>Sequencing the genomes of 1000 actinobacteria strains.</title>
        <authorList>
            <person name="Klenk H.-P."/>
        </authorList>
    </citation>
    <scope>NUCLEOTIDE SEQUENCE [LARGE SCALE GENOMIC DNA]</scope>
    <source>
        <strain evidence="1 2">DSM 44442</strain>
    </source>
</reference>
<evidence type="ECO:0000313" key="1">
    <source>
        <dbReference type="EMBL" id="NYJ35291.1"/>
    </source>
</evidence>
<proteinExistence type="predicted"/>
<gene>
    <name evidence="1" type="ORF">HNR10_003172</name>
</gene>
<sequence>MTDTATGTEPSTRITLADVDDLLDALASVYHLPPAALGSWDARRDLLAARAQHVRGLLGCRRRTGDDVRALTARIRRLHTEPDLAVRYETRKAGTE</sequence>
<accession>A0A7Z0ENF6</accession>
<dbReference type="Proteomes" id="UP000572051">
    <property type="component" value="Unassembled WGS sequence"/>
</dbReference>
<name>A0A7Z0ENF6_9ACTN</name>
<dbReference type="AlphaFoldDB" id="A0A7Z0ENF6"/>
<dbReference type="RefSeq" id="WP_179824373.1">
    <property type="nucleotide sequence ID" value="NZ_JACCFS010000001.1"/>
</dbReference>
<protein>
    <submittedName>
        <fullName evidence="1">Uncharacterized protein</fullName>
    </submittedName>
</protein>
<dbReference type="EMBL" id="JACCFS010000001">
    <property type="protein sequence ID" value="NYJ35291.1"/>
    <property type="molecule type" value="Genomic_DNA"/>
</dbReference>
<evidence type="ECO:0000313" key="2">
    <source>
        <dbReference type="Proteomes" id="UP000572051"/>
    </source>
</evidence>
<organism evidence="1 2">
    <name type="scientific">Nocardiopsis aegyptia</name>
    <dbReference type="NCBI Taxonomy" id="220378"/>
    <lineage>
        <taxon>Bacteria</taxon>
        <taxon>Bacillati</taxon>
        <taxon>Actinomycetota</taxon>
        <taxon>Actinomycetes</taxon>
        <taxon>Streptosporangiales</taxon>
        <taxon>Nocardiopsidaceae</taxon>
        <taxon>Nocardiopsis</taxon>
    </lineage>
</organism>
<keyword evidence="2" id="KW-1185">Reference proteome</keyword>